<dbReference type="GO" id="GO:0009306">
    <property type="term" value="P:protein secretion"/>
    <property type="evidence" value="ECO:0007669"/>
    <property type="project" value="InterPro"/>
</dbReference>
<sequence>MSVLLNNHTPPSNEPPVEDPAQRDARAVRRWYPLSFVLKLLVLILIVLALMFAVFFYMAGTDSGTKFILDKIDGETGIKLTYGSGNLREGLWVTDIDIEATDDIEVLVDKAYVKIGWRAVFAKEVHLRDADIQRIEIINKKAPTGEPYDYKTLKLPVNLRFDQAKIKTIVYKQVTKAPIVIHDITARDLTWVDSKVTIGRGNLHYADVVKVSALQGNIDLQGDYPLDLTAIAEVSALEKAYVAPLDIVATGSLKRTVGKVRSRYNEGDVRGDIVIQGLDKGAPFQAKLQWDDILIPYADAQNIHLNSGTLTADGVLSEIRLRINTELSAKDIPSGHYQGRAVIADKQLRIDQINANVPSGRLLLQGVLDWKYSFDAKVVATGTSFDIRRAIPKEYADYKVYAPQNLNGKLSVHYQQKNTTGNLQLNADLRQRDGEHVNAKIIQGRKPVKSKQKAPWYVDATWQNLVRKQLPNIGNVNSPSGKASVIVRGSNLSVDANALINELNVAPKGNYDVKVRKAGNVIDINRLNYKGVVGDLTGNGQIQLATNKSPLTWQIDARTNGLLPKQYNSDLPIESIKGRINARGRMLTISKNRMKGQRHIITFNNTDLQAKLDASQDGRTIGITGGGDASVDILGGKLSVFDARFDGNIDTKDVPKGRLSIDVAGTPERLSFRTLNYTGEAGAVKAKGVLNLGNNIGWDITGRFDTFNVGYFLPNNPAILTGDLSTSGTWQPAAKNNPNAKGKLQQFAVDFSGVLDAEQLPAGRLNINASGDNDLIRIKRFSHVGAAGSIDAKGTIDMRQGIAWDISGAMDKFNVGYFLPDSPAIISGDLTTNGQWQFAPKNRPFIEGRLQRFAIDFEGELDGSLKGTELPSGKLTVNASGDNKLIRIKRFRHVGTAGSIDAKGTVDIHQGIAWDISAQMDKFNLGYFLKDTPSLITGTLNSDGRWTKSQQIINLNQLNLTGTLRGQPLSAKGSLAAKLHLPEDLASYFKRLQAQDAEAQYKQVNALIDSLNADNLVLRLGDNYITANGNAQQLETKINITNLDQLSDKLSGKVTGGATLSQPAGQALPTIYIDLIGERIALPGFILRQGRISGKLVNLANSPSQLIVSAEGLDAAGQTFKNVNASFDGTEQDHIVNIEVANEQLDIFAKLKGGFNRQKLSWSGVIGNGQVQSQYATLNQLQPAQLIVNLPDNGKSDLKVQLAAHCWQAEDQTGKLCLRENLIASAAGGQVNLALQKLDSSLFASFLPKDIDWHGKINGRAIVGWQKGKPPTINTTLYSDDGKVGLIQDGDAEPVTLPYKRVSLIALSVPEGLKLRTDINTGGGARGYAEVIVDPYKTPKPISGALVLNELNLAIFKPFFPGMRVLEGNITMAGGLGGTLDKPQFYGDVKLADGRIAMLDLPVNLTNVNVAAKIRGTDATIDGKFNSGTGTGALTGTVDWQQKLQAKLSIIGEHLVLTQPPLLLAEVNPDIDIIVRPGDRYVNIEGAISVPSATIRPPEASEDIITQTGDAVVLDRRLIGNIDEVLAISKPWSINADIGIDLGDDINFRGFGAVIPLAGALNINQNGQGVMRAKGVVQVSRRTNVNVFGQSLELNYGQVRFNGDVMKPNLSIEAVKTISGKTVGLRVKGNTENPNIVVFNNAGLTQQQAMNALVTGRINNTGATQISEQGFKSEVTNNLAAAGLSFGLSGTRTLTNQIGQALGLQSLTVDASGNSEDTNVNVTGYVTPDLYIRYGVGVFNAQNSLSIRYQLTRRIYVEATSAAENAVDVVYSWQF</sequence>
<evidence type="ECO:0000313" key="9">
    <source>
        <dbReference type="Proteomes" id="UP000321903"/>
    </source>
</evidence>
<feature type="region of interest" description="Disordered" evidence="5">
    <location>
        <begin position="1"/>
        <end position="21"/>
    </location>
</feature>
<evidence type="ECO:0000256" key="3">
    <source>
        <dbReference type="ARBA" id="ARBA00022989"/>
    </source>
</evidence>
<evidence type="ECO:0000256" key="2">
    <source>
        <dbReference type="ARBA" id="ARBA00022692"/>
    </source>
</evidence>
<dbReference type="InterPro" id="IPR007452">
    <property type="entry name" value="TamB_C"/>
</dbReference>
<evidence type="ECO:0000256" key="6">
    <source>
        <dbReference type="SAM" id="Phobius"/>
    </source>
</evidence>
<name>A0A5C7ABK4_9GAMM</name>
<reference evidence="8 9" key="1">
    <citation type="submission" date="2019-08" db="EMBL/GenBank/DDBJ databases">
        <title>Genome sequence of Psychrobacter frigidicola ACAM304 (type strain).</title>
        <authorList>
            <person name="Bowman J.P."/>
        </authorList>
    </citation>
    <scope>NUCLEOTIDE SEQUENCE [LARGE SCALE GENOMIC DNA]</scope>
    <source>
        <strain evidence="8 9">ACAM 304</strain>
    </source>
</reference>
<keyword evidence="3 6" id="KW-1133">Transmembrane helix</keyword>
<feature type="transmembrane region" description="Helical" evidence="6">
    <location>
        <begin position="36"/>
        <end position="59"/>
    </location>
</feature>
<dbReference type="GO" id="GO:0097347">
    <property type="term" value="C:TAM protein secretion complex"/>
    <property type="evidence" value="ECO:0007669"/>
    <property type="project" value="TreeGrafter"/>
</dbReference>
<gene>
    <name evidence="8" type="ORF">ES754_04670</name>
</gene>
<proteinExistence type="predicted"/>
<feature type="domain" description="Translocation and assembly module TamB C-terminal" evidence="7">
    <location>
        <begin position="1427"/>
        <end position="1775"/>
    </location>
</feature>
<evidence type="ECO:0000259" key="7">
    <source>
        <dbReference type="Pfam" id="PF04357"/>
    </source>
</evidence>
<evidence type="ECO:0000256" key="4">
    <source>
        <dbReference type="ARBA" id="ARBA00023136"/>
    </source>
</evidence>
<protein>
    <recommendedName>
        <fullName evidence="7">Translocation and assembly module TamB C-terminal domain-containing protein</fullName>
    </recommendedName>
</protein>
<keyword evidence="2 6" id="KW-0812">Transmembrane</keyword>
<dbReference type="OrthoDB" id="5555605at2"/>
<dbReference type="Proteomes" id="UP000321903">
    <property type="component" value="Unassembled WGS sequence"/>
</dbReference>
<dbReference type="Pfam" id="PF04357">
    <property type="entry name" value="TamB"/>
    <property type="match status" value="1"/>
</dbReference>
<dbReference type="GO" id="GO:0005886">
    <property type="term" value="C:plasma membrane"/>
    <property type="evidence" value="ECO:0007669"/>
    <property type="project" value="InterPro"/>
</dbReference>
<keyword evidence="9" id="KW-1185">Reference proteome</keyword>
<dbReference type="PANTHER" id="PTHR36985">
    <property type="entry name" value="TRANSLOCATION AND ASSEMBLY MODULE SUBUNIT TAMB"/>
    <property type="match status" value="1"/>
</dbReference>
<evidence type="ECO:0000256" key="1">
    <source>
        <dbReference type="ARBA" id="ARBA00004167"/>
    </source>
</evidence>
<dbReference type="EMBL" id="VORZ01000001">
    <property type="protein sequence ID" value="TXD98233.1"/>
    <property type="molecule type" value="Genomic_DNA"/>
</dbReference>
<feature type="compositionally biased region" description="Polar residues" evidence="5">
    <location>
        <begin position="1"/>
        <end position="11"/>
    </location>
</feature>
<accession>A0A5C7ABK4</accession>
<evidence type="ECO:0000256" key="5">
    <source>
        <dbReference type="SAM" id="MobiDB-lite"/>
    </source>
</evidence>
<keyword evidence="4 6" id="KW-0472">Membrane</keyword>
<comment type="subcellular location">
    <subcellularLocation>
        <location evidence="1">Membrane</location>
        <topology evidence="1">Single-pass membrane protein</topology>
    </subcellularLocation>
</comment>
<evidence type="ECO:0000313" key="8">
    <source>
        <dbReference type="EMBL" id="TXD98233.1"/>
    </source>
</evidence>
<organism evidence="8 9">
    <name type="scientific">Psychrobacter frigidicola</name>
    <dbReference type="NCBI Taxonomy" id="45611"/>
    <lineage>
        <taxon>Bacteria</taxon>
        <taxon>Pseudomonadati</taxon>
        <taxon>Pseudomonadota</taxon>
        <taxon>Gammaproteobacteria</taxon>
        <taxon>Moraxellales</taxon>
        <taxon>Moraxellaceae</taxon>
        <taxon>Psychrobacter</taxon>
    </lineage>
</organism>
<dbReference type="PANTHER" id="PTHR36985:SF1">
    <property type="entry name" value="TRANSLOCATION AND ASSEMBLY MODULE SUBUNIT TAMB"/>
    <property type="match status" value="1"/>
</dbReference>
<comment type="caution">
    <text evidence="8">The sequence shown here is derived from an EMBL/GenBank/DDBJ whole genome shotgun (WGS) entry which is preliminary data.</text>
</comment>